<evidence type="ECO:0000256" key="3">
    <source>
        <dbReference type="ARBA" id="ARBA00022801"/>
    </source>
</evidence>
<keyword evidence="4" id="KW-0342">GTP-binding</keyword>
<dbReference type="Proteomes" id="UP000674234">
    <property type="component" value="Unassembled WGS sequence"/>
</dbReference>
<reference evidence="5" key="1">
    <citation type="submission" date="2021-02" db="EMBL/GenBank/DDBJ databases">
        <title>Draft genome sequence of Microbispora sp. RL4-1S isolated from rice leaves in Thailand.</title>
        <authorList>
            <person name="Muangham S."/>
            <person name="Duangmal K."/>
        </authorList>
    </citation>
    <scope>NUCLEOTIDE SEQUENCE</scope>
    <source>
        <strain evidence="5">RL4-1S</strain>
    </source>
</reference>
<dbReference type="InterPro" id="IPR027417">
    <property type="entry name" value="P-loop_NTPase"/>
</dbReference>
<organism evidence="5 6">
    <name type="scientific">Microbispora oryzae</name>
    <dbReference type="NCBI Taxonomy" id="2806554"/>
    <lineage>
        <taxon>Bacteria</taxon>
        <taxon>Bacillati</taxon>
        <taxon>Actinomycetota</taxon>
        <taxon>Actinomycetes</taxon>
        <taxon>Streptosporangiales</taxon>
        <taxon>Streptosporangiaceae</taxon>
        <taxon>Microbispora</taxon>
    </lineage>
</organism>
<dbReference type="CDD" id="cd00882">
    <property type="entry name" value="Ras_like_GTPase"/>
    <property type="match status" value="1"/>
</dbReference>
<protein>
    <submittedName>
        <fullName evidence="5">ATP/GTP-binding protein</fullName>
    </submittedName>
</protein>
<dbReference type="Gene3D" id="3.40.50.300">
    <property type="entry name" value="P-loop containing nucleotide triphosphate hydrolases"/>
    <property type="match status" value="1"/>
</dbReference>
<dbReference type="Pfam" id="PF03029">
    <property type="entry name" value="ATP_bind_1"/>
    <property type="match status" value="1"/>
</dbReference>
<evidence type="ECO:0000256" key="1">
    <source>
        <dbReference type="ARBA" id="ARBA00005290"/>
    </source>
</evidence>
<accession>A0A940WGL7</accession>
<comment type="similarity">
    <text evidence="1">Belongs to the GPN-loop GTPase family.</text>
</comment>
<evidence type="ECO:0000313" key="6">
    <source>
        <dbReference type="Proteomes" id="UP000674234"/>
    </source>
</evidence>
<comment type="caution">
    <text evidence="5">The sequence shown here is derived from an EMBL/GenBank/DDBJ whole genome shotgun (WGS) entry which is preliminary data.</text>
</comment>
<dbReference type="SUPFAM" id="SSF52540">
    <property type="entry name" value="P-loop containing nucleoside triphosphate hydrolases"/>
    <property type="match status" value="1"/>
</dbReference>
<evidence type="ECO:0000256" key="2">
    <source>
        <dbReference type="ARBA" id="ARBA00022741"/>
    </source>
</evidence>
<keyword evidence="6" id="KW-1185">Reference proteome</keyword>
<dbReference type="PANTHER" id="PTHR42708">
    <property type="entry name" value="ATP/GTP-BINDING PROTEIN-RELATED"/>
    <property type="match status" value="1"/>
</dbReference>
<dbReference type="PANTHER" id="PTHR42708:SF1">
    <property type="entry name" value="GLIDING MOTILITY PROTEIN MGLA"/>
    <property type="match status" value="1"/>
</dbReference>
<dbReference type="InterPro" id="IPR052705">
    <property type="entry name" value="Gliding_Motility_GTPase"/>
</dbReference>
<name>A0A940WGL7_9ACTN</name>
<dbReference type="InterPro" id="IPR004130">
    <property type="entry name" value="Gpn"/>
</dbReference>
<gene>
    <name evidence="5" type="ORF">JOL79_15920</name>
</gene>
<sequence length="183" mass="19835">MTSTKIVVAGGFGVGKTTFVGAVSEIVPLTTEAVMTDASAGIDDVGLTPHKTTTTVAMDFGRVSLDRDLILYLFGTPGQHRFWFMWDDLVRGAIGAVVLVDTRRLADSFPAVDYFEEARLPFIVAVNGFDGQYSHGEDELREALTLGSHVPVVRTDARDREAVKSTLITLVEHALTTHVGAPW</sequence>
<dbReference type="GO" id="GO:0016787">
    <property type="term" value="F:hydrolase activity"/>
    <property type="evidence" value="ECO:0007669"/>
    <property type="project" value="UniProtKB-KW"/>
</dbReference>
<proteinExistence type="inferred from homology"/>
<keyword evidence="3" id="KW-0378">Hydrolase</keyword>
<dbReference type="GO" id="GO:0005525">
    <property type="term" value="F:GTP binding"/>
    <property type="evidence" value="ECO:0007669"/>
    <property type="project" value="UniProtKB-KW"/>
</dbReference>
<dbReference type="AlphaFoldDB" id="A0A940WGL7"/>
<dbReference type="RefSeq" id="WP_210156650.1">
    <property type="nucleotide sequence ID" value="NZ_JAFCNB010000007.1"/>
</dbReference>
<keyword evidence="2" id="KW-0547">Nucleotide-binding</keyword>
<evidence type="ECO:0000313" key="5">
    <source>
        <dbReference type="EMBL" id="MBP2705304.1"/>
    </source>
</evidence>
<dbReference type="EMBL" id="JAFCNB010000007">
    <property type="protein sequence ID" value="MBP2705304.1"/>
    <property type="molecule type" value="Genomic_DNA"/>
</dbReference>
<evidence type="ECO:0000256" key="4">
    <source>
        <dbReference type="ARBA" id="ARBA00023134"/>
    </source>
</evidence>